<sequence length="422" mass="48478">MTSQRRAFLFLQGVCSPFYPQLGRRLAEQGHRVVKVHFNAGDSLYWHPDTGPVHAFRGRLEALPDFLDELYRRYAITDQVVFGDRRPVHRPAITGGRRAGVRNHVFEEGYFRPFWITLERDGVNGHSLLPRNPQWFLETARRLPEQPAPHRFSTSFRVRAAHDVLYHLAGLSNPLRFPHYRNHAPIIAPVEYAGYAKRFTQLRFWKPHDAQRIRTLIEGRRPYFMLPLQLNTDAQIRHHSSFTDMREVMECVIGSFAEHAPGDALLCIKNHPLDMGLDHHARLIRRLERYYNIEGRIVYLESGDLEALLHHAAGTVTVNSTVGLVSLEHGRPTLALSDPIYNLAGLTDQTSLDEFWRVPTPPDEALFRSFRDTVIYATQLNGGFYCRTGIELAVTNAARELGAERSRLERLLSEHLQLETLS</sequence>
<dbReference type="GO" id="GO:0000271">
    <property type="term" value="P:polysaccharide biosynthetic process"/>
    <property type="evidence" value="ECO:0007669"/>
    <property type="project" value="InterPro"/>
</dbReference>
<accession>A0A5K1I235</accession>
<proteinExistence type="predicted"/>
<dbReference type="Proteomes" id="UP000326725">
    <property type="component" value="Unassembled WGS sequence"/>
</dbReference>
<protein>
    <submittedName>
        <fullName evidence="1">Capsule polysaccharide biosynthesis protein</fullName>
    </submittedName>
</protein>
<dbReference type="Pfam" id="PF05159">
    <property type="entry name" value="Capsule_synth"/>
    <property type="match status" value="1"/>
</dbReference>
<dbReference type="RefSeq" id="WP_225809886.1">
    <property type="nucleotide sequence ID" value="NZ_CABVOU010000033.1"/>
</dbReference>
<dbReference type="CDD" id="cd16441">
    <property type="entry name" value="beta_Kdo_transferase_KpsS"/>
    <property type="match status" value="1"/>
</dbReference>
<dbReference type="EMBL" id="CABVOU010000033">
    <property type="protein sequence ID" value="VVZ95764.1"/>
    <property type="molecule type" value="Genomic_DNA"/>
</dbReference>
<dbReference type="InterPro" id="IPR007833">
    <property type="entry name" value="Capsule_polysaccharide_synth"/>
</dbReference>
<name>A0A5K1I235_9GAMM</name>
<dbReference type="AlphaFoldDB" id="A0A5K1I235"/>
<dbReference type="GO" id="GO:0015774">
    <property type="term" value="P:polysaccharide transport"/>
    <property type="evidence" value="ECO:0007669"/>
    <property type="project" value="InterPro"/>
</dbReference>
<organism evidence="1 2">
    <name type="scientific">Halomonas lysinitropha</name>
    <dbReference type="NCBI Taxonomy" id="2607506"/>
    <lineage>
        <taxon>Bacteria</taxon>
        <taxon>Pseudomonadati</taxon>
        <taxon>Pseudomonadota</taxon>
        <taxon>Gammaproteobacteria</taxon>
        <taxon>Oceanospirillales</taxon>
        <taxon>Halomonadaceae</taxon>
        <taxon>Halomonas</taxon>
    </lineage>
</organism>
<evidence type="ECO:0000313" key="2">
    <source>
        <dbReference type="Proteomes" id="UP000326725"/>
    </source>
</evidence>
<keyword evidence="2" id="KW-1185">Reference proteome</keyword>
<evidence type="ECO:0000313" key="1">
    <source>
        <dbReference type="EMBL" id="VVZ95764.1"/>
    </source>
</evidence>
<reference evidence="1 2" key="1">
    <citation type="submission" date="2019-09" db="EMBL/GenBank/DDBJ databases">
        <authorList>
            <person name="Criscuolo A."/>
        </authorList>
    </citation>
    <scope>NUCLEOTIDE SEQUENCE [LARGE SCALE GENOMIC DNA]</scope>
    <source>
        <strain evidence="2">3(2)</strain>
    </source>
</reference>
<gene>
    <name evidence="1" type="ORF">HALO32_01843</name>
</gene>